<dbReference type="PROSITE" id="PS50106">
    <property type="entry name" value="PDZ"/>
    <property type="match status" value="12"/>
</dbReference>
<dbReference type="InterPro" id="IPR004172">
    <property type="entry name" value="L27_dom"/>
</dbReference>
<keyword evidence="4" id="KW-0472">Membrane</keyword>
<feature type="domain" description="PDZ" evidence="6">
    <location>
        <begin position="1412"/>
        <end position="1495"/>
    </location>
</feature>
<feature type="domain" description="PDZ" evidence="6">
    <location>
        <begin position="1910"/>
        <end position="1993"/>
    </location>
</feature>
<evidence type="ECO:0000313" key="8">
    <source>
        <dbReference type="EMBL" id="CDW18687.1"/>
    </source>
</evidence>
<dbReference type="OrthoDB" id="6344962at2759"/>
<feature type="domain" description="PDZ" evidence="6">
    <location>
        <begin position="758"/>
        <end position="838"/>
    </location>
</feature>
<proteinExistence type="predicted"/>
<dbReference type="GO" id="GO:0030054">
    <property type="term" value="C:cell junction"/>
    <property type="evidence" value="ECO:0007669"/>
    <property type="project" value="UniProtKB-ARBA"/>
</dbReference>
<dbReference type="PROSITE" id="PS51022">
    <property type="entry name" value="L27"/>
    <property type="match status" value="1"/>
</dbReference>
<feature type="domain" description="PDZ" evidence="6">
    <location>
        <begin position="1787"/>
        <end position="1869"/>
    </location>
</feature>
<feature type="compositionally biased region" description="Polar residues" evidence="5">
    <location>
        <begin position="718"/>
        <end position="740"/>
    </location>
</feature>
<sequence>MRMPISGETRAALELLKEVEKKVKESESLSSNAQIKTDLNTLISVLESPVFTSILNIQDSLRELKRQVHLHPSILPADFDITPSGELVLNLPQASPTSTSPPALVQLSSSNISNVPPSHNGFSSAEGKQGIKSEVELDSFEDIAQGREIKRIKLYKPEGHSLGFSVVGLRSEFKGELGIYLQEIQPDGLAGKDGRLIEGDQILAIDGKSLDSNISHQQAINILQRADGYVDLVVARGSEDITQNKIDETPAESCVVEVIELVNNGSGLGFGIIGGQKKGVVVKTILPDGVADSDGRLRAGDFILQINEHWLQGVGSEQVAAVLRGTGNVVKLIVARPITSENKDTSRSLPVLPILSLENREELEAHLQKTTSVGASTREEAPNIDLNQLISHQTTTPSAGVELMPEMETLDVELIKDSQGLGITIAGYTCEREELSGIFVKSVTDGSAASRSGMVAVNDQIVEVDGNSIQGYTNQQAVEMLRSTGKSVKLKLIRYVHGLKFEQLQQAIANSQSNTPITSPTQMIQLSPHISPTKSLHIEAIESKNQLNNDEVNENAVYEINNRVDSFEGELDPIIEREIIQKWSDYMGVQYEIVVAQLKKFQSTGGLGISLEGTVEKVDGEEHNPHHYIRSVLPDGPVGHNGLLKSGDELLEVNGQKLIGLYHTDVVSILKDLPVWVRIVCARNTSVDPPRSKLISNNNTSDESTVSVERLVKAKSDGSISSMGTNTGNNESTSSMNSKSRSLEPLTSLAMWAEEVLDIDLIKGDKGLGFSILDYQDPLNKDETVIVIRSLVPGGVAQQDGRLIPGDRLMKVNQVDLCHATLDEAVQALKGAPKGLVIIGVSKPLPSQLDDDLTLSKDASITNSNNNGSDDNTEVRSEISDMESDTPNLPPPIPTSPPPEDEDEKNSSRINKSIGIPPLPEALERHIKVIKDSEALGVQVDIEEDGINGLIVKSITPGGTLARDGRIQPGDYMVKVNNELLRNIKHSEALNILKRTHKVPLNQDIQISFVPAGDAVVYKTTMITRLAQQKEPPIPAVREKVTSFITINNSKPEVSVFNLEDSNAVITQEMSPTYSTEQKIMIENTLGESNTDDVNPVPPPTPPPPLIEDLEKEKNPVEEEFLPPPPLPNTPPPIMPTVPPRPSKSLTSITSKDIDLSIGKTISDDDESSLPLRTSKAYKSKHWGPEREVTVFRAPNKGLGISIVGGKVDPPSSDDGDSSSGSLNASVSGIFIKNVLEGSPAGQTGQLCTGDRILEVDGNDLRTASHERAVDVIRQSNNPVVFLVQSLLGFNEEEDDPTDNDDDEEEEEERDMVEGDANQGEEGNDNISMPKDKIEAPPEFANTSTDKEEEEEESEEGELSGTETLSNGFVIDKASASFLDKSSIDDEEEDDYRYTMDKIRRKYGKFPGKLSLVRLNKGIHGLGISLAGHKDRNQMAVFICGLIPQGNAARDGRIKIGDSVLEVNGKVLHNRCHLNASSLIKNFPDSAVTFVLLTPEEGGSQCAVKPLSANQFPHGLLNKNNPIERYKKYAGLRQIRIKKEDQGLGIMIIEGKHTEAGTGVFVSDLQPDSAADKAGLLVGDMILCVNGEDFVGASYESAARVLKSLDGIITMCVANPNVESAPPTAATEEIKKPILPPKPPVAPKPPGLSPTHKPSTVLKKPLASPRVKEEKPSEKQLPATCDIVPGMDTTIEITKDKDDDGKPMGLGLSIVGGSDTLLGAIFIHEVYEKGAAHKDGRLRPGDQILEVMNDNLRNVTHSYALHALRQTPNKVRLVIHREDDEIYETFEVELIKRKDRGLGLSIVGKKSGPGVYISEVVKGGAADSDGRLVQGDQIILVNGNDLTNSSQEEAAPILKMAQGKITMKVRRLRVGNRQQQRQAPAPVSGLHHVSQHSNDSNSAMAPIINGTPKTIRLERGEQGLGFSIVGGFGSPHGDMPIYVKTVFQTGAAAEHGGLKRGDQIVSVNNISLEGLTHQDAVNILKNCEGTVTIQILS</sequence>
<feature type="region of interest" description="Disordered" evidence="5">
    <location>
        <begin position="1203"/>
        <end position="1222"/>
    </location>
</feature>
<feature type="region of interest" description="Disordered" evidence="5">
    <location>
        <begin position="1619"/>
        <end position="1676"/>
    </location>
</feature>
<dbReference type="GO" id="GO:0016020">
    <property type="term" value="C:membrane"/>
    <property type="evidence" value="ECO:0007669"/>
    <property type="project" value="UniProtKB-SubCell"/>
</dbReference>
<dbReference type="SMART" id="SM00228">
    <property type="entry name" value="PDZ"/>
    <property type="match status" value="12"/>
</dbReference>
<evidence type="ECO:0000256" key="4">
    <source>
        <dbReference type="ARBA" id="ARBA00023136"/>
    </source>
</evidence>
<dbReference type="Pfam" id="PF00595">
    <property type="entry name" value="PDZ"/>
    <property type="match status" value="12"/>
</dbReference>
<dbReference type="CDD" id="cd06791">
    <property type="entry name" value="PDZ3_MUPP1-like"/>
    <property type="match status" value="1"/>
</dbReference>
<feature type="domain" description="PDZ" evidence="6">
    <location>
        <begin position="926"/>
        <end position="996"/>
    </location>
</feature>
<dbReference type="SUPFAM" id="SSF50156">
    <property type="entry name" value="PDZ domain-like"/>
    <property type="match status" value="12"/>
</dbReference>
<dbReference type="CDD" id="cd06667">
    <property type="entry name" value="PDZ2_MUPP1-like"/>
    <property type="match status" value="1"/>
</dbReference>
<evidence type="ECO:0000256" key="2">
    <source>
        <dbReference type="ARBA" id="ARBA00022553"/>
    </source>
</evidence>
<evidence type="ECO:0000256" key="1">
    <source>
        <dbReference type="ARBA" id="ARBA00004370"/>
    </source>
</evidence>
<accession>A0A0K2SZ76</accession>
<feature type="region of interest" description="Disordered" evidence="5">
    <location>
        <begin position="717"/>
        <end position="740"/>
    </location>
</feature>
<feature type="domain" description="PDZ" evidence="6">
    <location>
        <begin position="411"/>
        <end position="496"/>
    </location>
</feature>
<feature type="region of interest" description="Disordered" evidence="5">
    <location>
        <begin position="1288"/>
        <end position="1365"/>
    </location>
</feature>
<evidence type="ECO:0000259" key="7">
    <source>
        <dbReference type="PROSITE" id="PS51022"/>
    </source>
</evidence>
<feature type="domain" description="L27" evidence="7">
    <location>
        <begin position="5"/>
        <end position="69"/>
    </location>
</feature>
<feature type="region of interest" description="Disordered" evidence="5">
    <location>
        <begin position="1872"/>
        <end position="1901"/>
    </location>
</feature>
<dbReference type="SUPFAM" id="SSF101288">
    <property type="entry name" value="L27 domain"/>
    <property type="match status" value="1"/>
</dbReference>
<dbReference type="CDD" id="cd06674">
    <property type="entry name" value="PDZ11_MUPP1-PDZ9_PATJ-like"/>
    <property type="match status" value="1"/>
</dbReference>
<dbReference type="PANTHER" id="PTHR19964">
    <property type="entry name" value="MULTIPLE PDZ DOMAIN PROTEIN"/>
    <property type="match status" value="1"/>
</dbReference>
<reference evidence="8" key="1">
    <citation type="submission" date="2014-05" db="EMBL/GenBank/DDBJ databases">
        <authorList>
            <person name="Chronopoulou M."/>
        </authorList>
    </citation>
    <scope>NUCLEOTIDE SEQUENCE</scope>
    <source>
        <tissue evidence="8">Whole organism</tissue>
    </source>
</reference>
<dbReference type="CDD" id="cd23064">
    <property type="entry name" value="PDZ3_INAD-like"/>
    <property type="match status" value="1"/>
</dbReference>
<dbReference type="CDD" id="cd06669">
    <property type="entry name" value="PDZ5_MUPP1-like"/>
    <property type="match status" value="1"/>
</dbReference>
<dbReference type="CDD" id="cd06673">
    <property type="entry name" value="PDZ10_MUPP1-PDZ8_PATJ-like"/>
    <property type="match status" value="1"/>
</dbReference>
<dbReference type="FunFam" id="2.30.42.10:FF:000070">
    <property type="entry name" value="Multiple PDZ domain protein"/>
    <property type="match status" value="1"/>
</dbReference>
<feature type="domain" description="PDZ" evidence="6">
    <location>
        <begin position="151"/>
        <end position="238"/>
    </location>
</feature>
<dbReference type="InterPro" id="IPR001478">
    <property type="entry name" value="PDZ"/>
</dbReference>
<evidence type="ECO:0000256" key="5">
    <source>
        <dbReference type="SAM" id="MobiDB-lite"/>
    </source>
</evidence>
<dbReference type="CDD" id="cd06671">
    <property type="entry name" value="PDZ7_MUPP1-PD6_PATJ-like"/>
    <property type="match status" value="1"/>
</dbReference>
<feature type="compositionally biased region" description="Pro residues" evidence="5">
    <location>
        <begin position="1096"/>
        <end position="1106"/>
    </location>
</feature>
<dbReference type="EMBL" id="HACA01001326">
    <property type="protein sequence ID" value="CDW18687.1"/>
    <property type="molecule type" value="Transcribed_RNA"/>
</dbReference>
<dbReference type="Gene3D" id="1.10.287.650">
    <property type="entry name" value="L27 domain"/>
    <property type="match status" value="1"/>
</dbReference>
<comment type="subcellular location">
    <subcellularLocation>
        <location evidence="1">Membrane</location>
    </subcellularLocation>
</comment>
<protein>
    <submittedName>
        <fullName evidence="8">Multiple PDZ domain proteinlike [Acyrthosiphon pisum]</fullName>
    </submittedName>
</protein>
<organism evidence="8">
    <name type="scientific">Lepeophtheirus salmonis</name>
    <name type="common">Salmon louse</name>
    <name type="synonym">Caligus salmonis</name>
    <dbReference type="NCBI Taxonomy" id="72036"/>
    <lineage>
        <taxon>Eukaryota</taxon>
        <taxon>Metazoa</taxon>
        <taxon>Ecdysozoa</taxon>
        <taxon>Arthropoda</taxon>
        <taxon>Crustacea</taxon>
        <taxon>Multicrustacea</taxon>
        <taxon>Hexanauplia</taxon>
        <taxon>Copepoda</taxon>
        <taxon>Siphonostomatoida</taxon>
        <taxon>Caligidae</taxon>
        <taxon>Lepeophtheirus</taxon>
    </lineage>
</organism>
<dbReference type="InterPro" id="IPR051342">
    <property type="entry name" value="PDZ_scaffold"/>
</dbReference>
<keyword evidence="2" id="KW-0597">Phosphoprotein</keyword>
<evidence type="ECO:0000256" key="3">
    <source>
        <dbReference type="ARBA" id="ARBA00022737"/>
    </source>
</evidence>
<feature type="domain" description="PDZ" evidence="6">
    <location>
        <begin position="1690"/>
        <end position="1779"/>
    </location>
</feature>
<evidence type="ECO:0000259" key="6">
    <source>
        <dbReference type="PROSITE" id="PS50106"/>
    </source>
</evidence>
<keyword evidence="3" id="KW-0677">Repeat</keyword>
<feature type="domain" description="PDZ" evidence="6">
    <location>
        <begin position="1534"/>
        <end position="1617"/>
    </location>
</feature>
<dbReference type="Gene3D" id="2.30.42.10">
    <property type="match status" value="12"/>
</dbReference>
<feature type="compositionally biased region" description="Pro residues" evidence="5">
    <location>
        <begin position="1634"/>
        <end position="1648"/>
    </location>
</feature>
<feature type="region of interest" description="Disordered" evidence="5">
    <location>
        <begin position="1088"/>
        <end position="1109"/>
    </location>
</feature>
<dbReference type="CDD" id="cd06689">
    <property type="entry name" value="PDZ1_MUPP1-like"/>
    <property type="match status" value="1"/>
</dbReference>
<dbReference type="InterPro" id="IPR036892">
    <property type="entry name" value="L27_dom_sf"/>
</dbReference>
<dbReference type="CDD" id="cd06668">
    <property type="entry name" value="PDZ4_MUPP1-like"/>
    <property type="match status" value="1"/>
</dbReference>
<dbReference type="InterPro" id="IPR036034">
    <property type="entry name" value="PDZ_sf"/>
</dbReference>
<feature type="domain" description="PDZ" evidence="6">
    <location>
        <begin position="1188"/>
        <end position="1288"/>
    </location>
</feature>
<name>A0A0K2SZ76_LEPSM</name>
<dbReference type="PANTHER" id="PTHR19964:SF92">
    <property type="entry name" value="PATJ HOMOLOG"/>
    <property type="match status" value="1"/>
</dbReference>
<feature type="compositionally biased region" description="Acidic residues" evidence="5">
    <location>
        <begin position="1347"/>
        <end position="1358"/>
    </location>
</feature>
<feature type="domain" description="PDZ" evidence="6">
    <location>
        <begin position="595"/>
        <end position="685"/>
    </location>
</feature>
<feature type="compositionally biased region" description="Pro residues" evidence="5">
    <location>
        <begin position="888"/>
        <end position="898"/>
    </location>
</feature>
<dbReference type="CDD" id="cd06676">
    <property type="entry name" value="PDZ13_MUPP1-like"/>
    <property type="match status" value="1"/>
</dbReference>
<feature type="compositionally biased region" description="Acidic residues" evidence="5">
    <location>
        <begin position="1291"/>
        <end position="1311"/>
    </location>
</feature>
<feature type="region of interest" description="Disordered" evidence="5">
    <location>
        <begin position="859"/>
        <end position="917"/>
    </location>
</feature>
<feature type="domain" description="PDZ" evidence="6">
    <location>
        <begin position="258"/>
        <end position="338"/>
    </location>
</feature>